<keyword evidence="5" id="KW-0256">Endoplasmic reticulum</keyword>
<evidence type="ECO:0000256" key="9">
    <source>
        <dbReference type="ARBA" id="ARBA00023136"/>
    </source>
</evidence>
<dbReference type="GO" id="GO:0016192">
    <property type="term" value="P:vesicle-mediated transport"/>
    <property type="evidence" value="ECO:0007669"/>
    <property type="project" value="UniProtKB-KW"/>
</dbReference>
<keyword evidence="9 11" id="KW-0472">Membrane</keyword>
<evidence type="ECO:0000256" key="8">
    <source>
        <dbReference type="ARBA" id="ARBA00022989"/>
    </source>
</evidence>
<dbReference type="OMA" id="WKSRSCE"/>
<dbReference type="PANTHER" id="PTHR10585">
    <property type="entry name" value="ER LUMEN PROTEIN RETAINING RECEPTOR"/>
    <property type="match status" value="1"/>
</dbReference>
<dbReference type="InParanoid" id="D8LJM2"/>
<evidence type="ECO:0000313" key="13">
    <source>
        <dbReference type="Proteomes" id="UP000002630"/>
    </source>
</evidence>
<dbReference type="PRINTS" id="PR00660">
    <property type="entry name" value="ERLUMENR"/>
</dbReference>
<feature type="transmembrane region" description="Helical" evidence="11">
    <location>
        <begin position="192"/>
        <end position="213"/>
    </location>
</feature>
<evidence type="ECO:0000256" key="10">
    <source>
        <dbReference type="ARBA" id="ARBA00023170"/>
    </source>
</evidence>
<dbReference type="AlphaFoldDB" id="D8LJM2"/>
<dbReference type="GO" id="GO:0046923">
    <property type="term" value="F:ER retention sequence binding"/>
    <property type="evidence" value="ECO:0007669"/>
    <property type="project" value="InterPro"/>
</dbReference>
<feature type="transmembrane region" description="Helical" evidence="11">
    <location>
        <begin position="98"/>
        <end position="118"/>
    </location>
</feature>
<dbReference type="GO" id="GO:0005789">
    <property type="term" value="C:endoplasmic reticulum membrane"/>
    <property type="evidence" value="ECO:0007669"/>
    <property type="project" value="UniProtKB-SubCell"/>
</dbReference>
<keyword evidence="4 11" id="KW-0812">Transmembrane</keyword>
<dbReference type="GO" id="GO:0015031">
    <property type="term" value="P:protein transport"/>
    <property type="evidence" value="ECO:0007669"/>
    <property type="project" value="UniProtKB-KW"/>
</dbReference>
<evidence type="ECO:0000256" key="11">
    <source>
        <dbReference type="SAM" id="Phobius"/>
    </source>
</evidence>
<keyword evidence="3" id="KW-0813">Transport</keyword>
<evidence type="ECO:0000256" key="3">
    <source>
        <dbReference type="ARBA" id="ARBA00022448"/>
    </source>
</evidence>
<dbReference type="STRING" id="2880.D8LJM2"/>
<comment type="subcellular location">
    <subcellularLocation>
        <location evidence="1">Endoplasmic reticulum membrane</location>
        <topology evidence="1">Multi-pass membrane protein</topology>
    </subcellularLocation>
</comment>
<protein>
    <submittedName>
        <fullName evidence="12">PGPS/D6</fullName>
    </submittedName>
</protein>
<evidence type="ECO:0000256" key="4">
    <source>
        <dbReference type="ARBA" id="ARBA00022692"/>
    </source>
</evidence>
<dbReference type="Pfam" id="PF00810">
    <property type="entry name" value="ER_lumen_recept"/>
    <property type="match status" value="1"/>
</dbReference>
<reference evidence="12 13" key="1">
    <citation type="journal article" date="2010" name="Nature">
        <title>The Ectocarpus genome and the independent evolution of multicellularity in brown algae.</title>
        <authorList>
            <person name="Cock J.M."/>
            <person name="Sterck L."/>
            <person name="Rouze P."/>
            <person name="Scornet D."/>
            <person name="Allen A.E."/>
            <person name="Amoutzias G."/>
            <person name="Anthouard V."/>
            <person name="Artiguenave F."/>
            <person name="Aury J.M."/>
            <person name="Badger J.H."/>
            <person name="Beszteri B."/>
            <person name="Billiau K."/>
            <person name="Bonnet E."/>
            <person name="Bothwell J.H."/>
            <person name="Bowler C."/>
            <person name="Boyen C."/>
            <person name="Brownlee C."/>
            <person name="Carrano C.J."/>
            <person name="Charrier B."/>
            <person name="Cho G.Y."/>
            <person name="Coelho S.M."/>
            <person name="Collen J."/>
            <person name="Corre E."/>
            <person name="Da Silva C."/>
            <person name="Delage L."/>
            <person name="Delaroque N."/>
            <person name="Dittami S.M."/>
            <person name="Doulbeau S."/>
            <person name="Elias M."/>
            <person name="Farnham G."/>
            <person name="Gachon C.M."/>
            <person name="Gschloessl B."/>
            <person name="Heesch S."/>
            <person name="Jabbari K."/>
            <person name="Jubin C."/>
            <person name="Kawai H."/>
            <person name="Kimura K."/>
            <person name="Kloareg B."/>
            <person name="Kupper F.C."/>
            <person name="Lang D."/>
            <person name="Le Bail A."/>
            <person name="Leblanc C."/>
            <person name="Lerouge P."/>
            <person name="Lohr M."/>
            <person name="Lopez P.J."/>
            <person name="Martens C."/>
            <person name="Maumus F."/>
            <person name="Michel G."/>
            <person name="Miranda-Saavedra D."/>
            <person name="Morales J."/>
            <person name="Moreau H."/>
            <person name="Motomura T."/>
            <person name="Nagasato C."/>
            <person name="Napoli C.A."/>
            <person name="Nelson D.R."/>
            <person name="Nyvall-Collen P."/>
            <person name="Peters A.F."/>
            <person name="Pommier C."/>
            <person name="Potin P."/>
            <person name="Poulain J."/>
            <person name="Quesneville H."/>
            <person name="Read B."/>
            <person name="Rensing S.A."/>
            <person name="Ritter A."/>
            <person name="Rousvoal S."/>
            <person name="Samanta M."/>
            <person name="Samson G."/>
            <person name="Schroeder D.C."/>
            <person name="Segurens B."/>
            <person name="Strittmatter M."/>
            <person name="Tonon T."/>
            <person name="Tregear J.W."/>
            <person name="Valentin K."/>
            <person name="von Dassow P."/>
            <person name="Yamagishi T."/>
            <person name="Van de Peer Y."/>
            <person name="Wincker P."/>
        </authorList>
    </citation>
    <scope>NUCLEOTIDE SEQUENCE [LARGE SCALE GENOMIC DNA]</scope>
    <source>
        <strain evidence="13">Ec32 / CCAP1310/4</strain>
    </source>
</reference>
<dbReference type="InterPro" id="IPR000133">
    <property type="entry name" value="ER_ret_rcpt"/>
</dbReference>
<dbReference type="EMBL" id="FN649737">
    <property type="protein sequence ID" value="CBN77049.1"/>
    <property type="molecule type" value="Genomic_DNA"/>
</dbReference>
<keyword evidence="6" id="KW-0931">ER-Golgi transport</keyword>
<keyword evidence="8 11" id="KW-1133">Transmembrane helix</keyword>
<gene>
    <name evidence="12" type="ORF">Esi_0026_0110</name>
</gene>
<keyword evidence="13" id="KW-1185">Reference proteome</keyword>
<evidence type="ECO:0000256" key="7">
    <source>
        <dbReference type="ARBA" id="ARBA00022927"/>
    </source>
</evidence>
<evidence type="ECO:0000256" key="5">
    <source>
        <dbReference type="ARBA" id="ARBA00022824"/>
    </source>
</evidence>
<evidence type="ECO:0000256" key="1">
    <source>
        <dbReference type="ARBA" id="ARBA00004477"/>
    </source>
</evidence>
<evidence type="ECO:0000313" key="12">
    <source>
        <dbReference type="EMBL" id="CBN77049.1"/>
    </source>
</evidence>
<dbReference type="PROSITE" id="PS00951">
    <property type="entry name" value="ER_LUMEN_RECEPTOR_1"/>
    <property type="match status" value="1"/>
</dbReference>
<dbReference type="EMBL" id="FN648442">
    <property type="protein sequence ID" value="CBN77049.1"/>
    <property type="molecule type" value="Genomic_DNA"/>
</dbReference>
<keyword evidence="7" id="KW-0653">Protein transport</keyword>
<name>D8LJM2_ECTSI</name>
<dbReference type="eggNOG" id="KOG3106">
    <property type="taxonomic scope" value="Eukaryota"/>
</dbReference>
<sequence length="226" mass="26477">MNIFRLAGDMSHTASILMLLLKLRASKSAAGISLKTQELFLVVFVTRYVDLFFRFISWYNSIMKVLYITLTSLIIYMIREHIPIKATYDKSQDSFLHWQFAVAPCAALGLLIHSWSWWTVSMPFSSLINFFWTFSEVLEPFAIVPQLMVLQRYREVENLTGHYVFLLGAYRSLYIVNWVYRAHYEAGYQHHVLVYIAGLVQTLLYADFFYYYAISKYYGGRMSLPA</sequence>
<dbReference type="GO" id="GO:0006621">
    <property type="term" value="P:protein retention in ER lumen"/>
    <property type="evidence" value="ECO:0007669"/>
    <property type="project" value="InterPro"/>
</dbReference>
<comment type="similarity">
    <text evidence="2">Belongs to the ERD2 family.</text>
</comment>
<evidence type="ECO:0000256" key="2">
    <source>
        <dbReference type="ARBA" id="ARBA00010120"/>
    </source>
</evidence>
<dbReference type="Proteomes" id="UP000002630">
    <property type="component" value="Linkage Group LG12"/>
</dbReference>
<organism evidence="12 13">
    <name type="scientific">Ectocarpus siliculosus</name>
    <name type="common">Brown alga</name>
    <name type="synonym">Conferva siliculosa</name>
    <dbReference type="NCBI Taxonomy" id="2880"/>
    <lineage>
        <taxon>Eukaryota</taxon>
        <taxon>Sar</taxon>
        <taxon>Stramenopiles</taxon>
        <taxon>Ochrophyta</taxon>
        <taxon>PX clade</taxon>
        <taxon>Phaeophyceae</taxon>
        <taxon>Ectocarpales</taxon>
        <taxon>Ectocarpaceae</taxon>
        <taxon>Ectocarpus</taxon>
    </lineage>
</organism>
<evidence type="ECO:0000256" key="6">
    <source>
        <dbReference type="ARBA" id="ARBA00022892"/>
    </source>
</evidence>
<dbReference type="FunCoup" id="D8LJM2">
    <property type="interactions" value="128"/>
</dbReference>
<accession>D8LJM2</accession>
<feature type="transmembrane region" description="Helical" evidence="11">
    <location>
        <begin position="130"/>
        <end position="150"/>
    </location>
</feature>
<proteinExistence type="inferred from homology"/>
<feature type="transmembrane region" description="Helical" evidence="11">
    <location>
        <begin position="55"/>
        <end position="78"/>
    </location>
</feature>
<keyword evidence="10" id="KW-0675">Receptor</keyword>
<dbReference type="OrthoDB" id="7694678at2759"/>
<feature type="transmembrane region" description="Helical" evidence="11">
    <location>
        <begin position="162"/>
        <end position="180"/>
    </location>
</feature>